<comment type="similarity">
    <text evidence="1">Belongs to the GHMP kinase family. GalK subfamily.</text>
</comment>
<protein>
    <recommendedName>
        <fullName evidence="4">GHMP kinase N-terminal domain-containing protein</fullName>
    </recommendedName>
</protein>
<evidence type="ECO:0000256" key="2">
    <source>
        <dbReference type="ARBA" id="ARBA00022741"/>
    </source>
</evidence>
<evidence type="ECO:0000256" key="1">
    <source>
        <dbReference type="ARBA" id="ARBA00006566"/>
    </source>
</evidence>
<dbReference type="InterPro" id="IPR014721">
    <property type="entry name" value="Ribsml_uS5_D2-typ_fold_subgr"/>
</dbReference>
<dbReference type="GO" id="GO:0005524">
    <property type="term" value="F:ATP binding"/>
    <property type="evidence" value="ECO:0007669"/>
    <property type="project" value="UniProtKB-KW"/>
</dbReference>
<keyword evidence="3" id="KW-0067">ATP-binding</keyword>
<dbReference type="InterPro" id="IPR006204">
    <property type="entry name" value="GHMP_kinase_N_dom"/>
</dbReference>
<feature type="domain" description="GHMP kinase N-terminal" evidence="4">
    <location>
        <begin position="58"/>
        <end position="131"/>
    </location>
</feature>
<dbReference type="Pfam" id="PF00288">
    <property type="entry name" value="GHMP_kinases_N"/>
    <property type="match status" value="1"/>
</dbReference>
<dbReference type="GO" id="GO:0004335">
    <property type="term" value="F:galactokinase activity"/>
    <property type="evidence" value="ECO:0007669"/>
    <property type="project" value="TreeGrafter"/>
</dbReference>
<reference evidence="5" key="1">
    <citation type="submission" date="2019-11" db="EMBL/GenBank/DDBJ databases">
        <title>The nuclear and mitochondrial genomes of Frieseomelitta varia - a highly eusocial stingless bee (Meliponini) with a permanently sterile worker caste.</title>
        <authorList>
            <person name="Freitas F.C.P."/>
            <person name="Lourenco A.P."/>
            <person name="Nunes F.M.F."/>
            <person name="Paschoal A.R."/>
            <person name="Abreu F.C.P."/>
            <person name="Barbin F.O."/>
            <person name="Bataglia L."/>
            <person name="Cardoso-Junior C.A.M."/>
            <person name="Cervoni M.S."/>
            <person name="Silva S.R."/>
            <person name="Dalarmi F."/>
            <person name="Del Lama M.A."/>
            <person name="Depintor T.S."/>
            <person name="Ferreira K.M."/>
            <person name="Goria P.S."/>
            <person name="Jaskot M.C."/>
            <person name="Lago D.C."/>
            <person name="Luna-Lucena D."/>
            <person name="Moda L.M."/>
            <person name="Nascimento L."/>
            <person name="Pedrino M."/>
            <person name="Rabico F.O."/>
            <person name="Sanches F.C."/>
            <person name="Santos D.E."/>
            <person name="Santos C.G."/>
            <person name="Vieira J."/>
            <person name="Lopes T.F."/>
            <person name="Barchuk A.R."/>
            <person name="Hartfelder K."/>
            <person name="Simoes Z.L.P."/>
            <person name="Bitondi M.M.G."/>
            <person name="Pinheiro D.G."/>
        </authorList>
    </citation>
    <scope>NUCLEOTIDE SEQUENCE</scope>
    <source>
        <strain evidence="5">USP_RPSP 00005682</strain>
        <tissue evidence="5">Whole individual</tissue>
    </source>
</reference>
<keyword evidence="2" id="KW-0547">Nucleotide-binding</keyword>
<dbReference type="SUPFAM" id="SSF54211">
    <property type="entry name" value="Ribosomal protein S5 domain 2-like"/>
    <property type="match status" value="1"/>
</dbReference>
<organism evidence="5 6">
    <name type="scientific">Frieseomelitta varia</name>
    <dbReference type="NCBI Taxonomy" id="561572"/>
    <lineage>
        <taxon>Eukaryota</taxon>
        <taxon>Metazoa</taxon>
        <taxon>Ecdysozoa</taxon>
        <taxon>Arthropoda</taxon>
        <taxon>Hexapoda</taxon>
        <taxon>Insecta</taxon>
        <taxon>Pterygota</taxon>
        <taxon>Neoptera</taxon>
        <taxon>Endopterygota</taxon>
        <taxon>Hymenoptera</taxon>
        <taxon>Apocrita</taxon>
        <taxon>Aculeata</taxon>
        <taxon>Apoidea</taxon>
        <taxon>Anthophila</taxon>
        <taxon>Apidae</taxon>
        <taxon>Frieseomelitta</taxon>
    </lineage>
</organism>
<gene>
    <name evidence="5" type="ORF">E2986_00298</name>
</gene>
<evidence type="ECO:0000313" key="6">
    <source>
        <dbReference type="Proteomes" id="UP000655588"/>
    </source>
</evidence>
<dbReference type="GO" id="GO:0005829">
    <property type="term" value="C:cytosol"/>
    <property type="evidence" value="ECO:0007669"/>
    <property type="project" value="TreeGrafter"/>
</dbReference>
<evidence type="ECO:0000259" key="4">
    <source>
        <dbReference type="Pfam" id="PF00288"/>
    </source>
</evidence>
<evidence type="ECO:0000313" key="5">
    <source>
        <dbReference type="EMBL" id="KAF3426651.1"/>
    </source>
</evidence>
<comment type="caution">
    <text evidence="5">The sequence shown here is derived from an EMBL/GenBank/DDBJ whole genome shotgun (WGS) entry which is preliminary data.</text>
</comment>
<evidence type="ECO:0000256" key="3">
    <source>
        <dbReference type="ARBA" id="ARBA00022840"/>
    </source>
</evidence>
<dbReference type="Proteomes" id="UP000655588">
    <property type="component" value="Unassembled WGS sequence"/>
</dbReference>
<sequence length="264" mass="29145">MSRAVQLVTLVVGKRSHGSKLCQVKTLLDSGERESCEFRLNDANLCTSTGEASWICCLKGAIRSFKERRGQVPGFKVVIVSSLPAKLGLGSDSALVVALYTLLEAITSTCTGNVMEKMLVCQQAKRLATNSCKVRASDILVSLIGDQGRIFAFDAQSLDVDRANWNDTDVQLVLVELNDDTEGGKKSSAQRDESKTRCEQVATAMNTMSRWRAHPAGASSMGLLFPRETMEMVKDAIVRHERIANMTNAIRRERWEEFGRIIVK</sequence>
<accession>A0A833S500</accession>
<dbReference type="PANTHER" id="PTHR10457:SF7">
    <property type="entry name" value="GALACTOKINASE-RELATED"/>
    <property type="match status" value="1"/>
</dbReference>
<dbReference type="InterPro" id="IPR020568">
    <property type="entry name" value="Ribosomal_Su5_D2-typ_SF"/>
</dbReference>
<dbReference type="Gene3D" id="3.30.230.10">
    <property type="match status" value="1"/>
</dbReference>
<dbReference type="EMBL" id="WNWW01000304">
    <property type="protein sequence ID" value="KAF3426651.1"/>
    <property type="molecule type" value="Genomic_DNA"/>
</dbReference>
<dbReference type="PANTHER" id="PTHR10457">
    <property type="entry name" value="MEVALONATE KINASE/GALACTOKINASE"/>
    <property type="match status" value="1"/>
</dbReference>
<dbReference type="GO" id="GO:0006012">
    <property type="term" value="P:galactose metabolic process"/>
    <property type="evidence" value="ECO:0007669"/>
    <property type="project" value="TreeGrafter"/>
</dbReference>
<proteinExistence type="inferred from homology"/>
<keyword evidence="6" id="KW-1185">Reference proteome</keyword>
<name>A0A833S500_9HYME</name>
<dbReference type="AlphaFoldDB" id="A0A833S500"/>